<feature type="region of interest" description="Disordered" evidence="5">
    <location>
        <begin position="531"/>
        <end position="556"/>
    </location>
</feature>
<dbReference type="InterPro" id="IPR039982">
    <property type="entry name" value="Ribosomal_mL65"/>
</dbReference>
<reference evidence="7" key="1">
    <citation type="submission" date="2025-08" db="UniProtKB">
        <authorList>
            <consortium name="RefSeq"/>
        </authorList>
    </citation>
    <scope>IDENTIFICATION</scope>
</reference>
<name>A0AAJ7FP61_CEPCN</name>
<dbReference type="GeneID" id="107270708"/>
<dbReference type="InterPro" id="IPR010793">
    <property type="entry name" value="Ribosomal_mL37/mL65"/>
</dbReference>
<dbReference type="Pfam" id="PF07147">
    <property type="entry name" value="PDCD9"/>
    <property type="match status" value="1"/>
</dbReference>
<keyword evidence="4" id="KW-0687">Ribonucleoprotein</keyword>
<evidence type="ECO:0000256" key="4">
    <source>
        <dbReference type="ARBA" id="ARBA00023274"/>
    </source>
</evidence>
<keyword evidence="3" id="KW-0496">Mitochondrion</keyword>
<accession>A0AAJ7FP61</accession>
<dbReference type="KEGG" id="ccin:107270708"/>
<dbReference type="Proteomes" id="UP000694920">
    <property type="component" value="Unplaced"/>
</dbReference>
<dbReference type="RefSeq" id="XP_015601452.1">
    <property type="nucleotide sequence ID" value="XM_015745966.2"/>
</dbReference>
<evidence type="ECO:0000313" key="6">
    <source>
        <dbReference type="Proteomes" id="UP000694920"/>
    </source>
</evidence>
<dbReference type="PANTHER" id="PTHR13014:SF3">
    <property type="entry name" value="LARGE RIBOSOMAL SUBUNIT PROTEIN ML65"/>
    <property type="match status" value="1"/>
</dbReference>
<keyword evidence="2 7" id="KW-0689">Ribosomal protein</keyword>
<dbReference type="AlphaFoldDB" id="A0AAJ7FP61"/>
<dbReference type="PANTHER" id="PTHR13014">
    <property type="entry name" value="MITOCHONDRIAL 28S RIBOSOMAL PROTEIN S30/P52 PRO-APOTOTIC PROTEIN"/>
    <property type="match status" value="1"/>
</dbReference>
<evidence type="ECO:0000256" key="2">
    <source>
        <dbReference type="ARBA" id="ARBA00022980"/>
    </source>
</evidence>
<keyword evidence="6" id="KW-1185">Reference proteome</keyword>
<proteinExistence type="predicted"/>
<evidence type="ECO:0000256" key="1">
    <source>
        <dbReference type="ARBA" id="ARBA00004173"/>
    </source>
</evidence>
<comment type="subcellular location">
    <subcellularLocation>
        <location evidence="1">Mitochondrion</location>
    </subcellularLocation>
</comment>
<evidence type="ECO:0000313" key="7">
    <source>
        <dbReference type="RefSeq" id="XP_015601452.1"/>
    </source>
</evidence>
<evidence type="ECO:0000256" key="5">
    <source>
        <dbReference type="SAM" id="MobiDB-lite"/>
    </source>
</evidence>
<dbReference type="GO" id="GO:0003735">
    <property type="term" value="F:structural constituent of ribosome"/>
    <property type="evidence" value="ECO:0007669"/>
    <property type="project" value="InterPro"/>
</dbReference>
<organism evidence="6 7">
    <name type="scientific">Cephus cinctus</name>
    <name type="common">Wheat stem sawfly</name>
    <dbReference type="NCBI Taxonomy" id="211228"/>
    <lineage>
        <taxon>Eukaryota</taxon>
        <taxon>Metazoa</taxon>
        <taxon>Ecdysozoa</taxon>
        <taxon>Arthropoda</taxon>
        <taxon>Hexapoda</taxon>
        <taxon>Insecta</taxon>
        <taxon>Pterygota</taxon>
        <taxon>Neoptera</taxon>
        <taxon>Endopterygota</taxon>
        <taxon>Hymenoptera</taxon>
        <taxon>Cephoidea</taxon>
        <taxon>Cephidae</taxon>
        <taxon>Cephus</taxon>
    </lineage>
</organism>
<sequence>MTRMSLVRIKTRFCRGFDSSVGHIVRNYSVPASSEKHEKKAPQYPPIQDQFFKERRRRTYEKWHEDIKSIKTVEEKLFKINVPRYYGWKSLMMHEYQIPYNSLDQAQYITRTHLVKDMKLPSYYETLLGSDQLDHIVQEIRSQVEDAIAFEYIDRKREGILSENEFENRFLIDSTMAEAVVRQVNRILLANLSSKYSHLLETQVDYNSRLEAFWVVGGIDPTYQVQKCKENVPYLKKYANDPVDRHIQYKGKPIAQLRYDFPLHEFISLSESENPALTVPQYTLDPRTLGYSHEWQHGTSIPGFWPGDKSEFGGLSYHNCSYLTIRPKEYNDEIDALSTQSLLASYAWLLSQACYQGFSTFNDLTYPLVTQTIITNGQTWSFSAYQLNTTVVHSDHVNNNPRRNVCWITKPLKLFEKVENGKLVGFNEDVLRYIVSFYANAPQERVGINMKPYLGETENVVADIEDPERRAWLEKHYKHLVSNRPRHRLRPEIYAWQKIYMIDNKRRPMEKRREPWQFNINMGRRRLDDHTPEYIPKALRPGGPKSRKKWANTYYP</sequence>
<evidence type="ECO:0000256" key="3">
    <source>
        <dbReference type="ARBA" id="ARBA00023128"/>
    </source>
</evidence>
<protein>
    <submittedName>
        <fullName evidence="7">28S ribosomal protein S30, mitochondrial</fullName>
    </submittedName>
</protein>
<dbReference type="CTD" id="10884"/>
<dbReference type="GO" id="GO:0005762">
    <property type="term" value="C:mitochondrial large ribosomal subunit"/>
    <property type="evidence" value="ECO:0007669"/>
    <property type="project" value="TreeGrafter"/>
</dbReference>
<gene>
    <name evidence="7" type="primary">LOC107270708</name>
</gene>
<dbReference type="GO" id="GO:0006412">
    <property type="term" value="P:translation"/>
    <property type="evidence" value="ECO:0007669"/>
    <property type="project" value="InterPro"/>
</dbReference>